<dbReference type="Proteomes" id="UP000015106">
    <property type="component" value="Chromosome 1"/>
</dbReference>
<evidence type="ECO:0000313" key="2">
    <source>
        <dbReference type="EnsemblPlants" id="TuG1812G0100001308.01.T01"/>
    </source>
</evidence>
<name>A0A8R7NZ93_TRIUA</name>
<accession>A0A8R7NZ93</accession>
<reference evidence="3" key="1">
    <citation type="journal article" date="2013" name="Nature">
        <title>Draft genome of the wheat A-genome progenitor Triticum urartu.</title>
        <authorList>
            <person name="Ling H.Q."/>
            <person name="Zhao S."/>
            <person name="Liu D."/>
            <person name="Wang J."/>
            <person name="Sun H."/>
            <person name="Zhang C."/>
            <person name="Fan H."/>
            <person name="Li D."/>
            <person name="Dong L."/>
            <person name="Tao Y."/>
            <person name="Gao C."/>
            <person name="Wu H."/>
            <person name="Li Y."/>
            <person name="Cui Y."/>
            <person name="Guo X."/>
            <person name="Zheng S."/>
            <person name="Wang B."/>
            <person name="Yu K."/>
            <person name="Liang Q."/>
            <person name="Yang W."/>
            <person name="Lou X."/>
            <person name="Chen J."/>
            <person name="Feng M."/>
            <person name="Jian J."/>
            <person name="Zhang X."/>
            <person name="Luo G."/>
            <person name="Jiang Y."/>
            <person name="Liu J."/>
            <person name="Wang Z."/>
            <person name="Sha Y."/>
            <person name="Zhang B."/>
            <person name="Wu H."/>
            <person name="Tang D."/>
            <person name="Shen Q."/>
            <person name="Xue P."/>
            <person name="Zou S."/>
            <person name="Wang X."/>
            <person name="Liu X."/>
            <person name="Wang F."/>
            <person name="Yang Y."/>
            <person name="An X."/>
            <person name="Dong Z."/>
            <person name="Zhang K."/>
            <person name="Zhang X."/>
            <person name="Luo M.C."/>
            <person name="Dvorak J."/>
            <person name="Tong Y."/>
            <person name="Wang J."/>
            <person name="Yang H."/>
            <person name="Li Z."/>
            <person name="Wang D."/>
            <person name="Zhang A."/>
            <person name="Wang J."/>
        </authorList>
    </citation>
    <scope>NUCLEOTIDE SEQUENCE</scope>
    <source>
        <strain evidence="3">cv. G1812</strain>
    </source>
</reference>
<feature type="region of interest" description="Disordered" evidence="1">
    <location>
        <begin position="1"/>
        <end position="34"/>
    </location>
</feature>
<keyword evidence="3" id="KW-1185">Reference proteome</keyword>
<dbReference type="Gramene" id="TuG1812G0100001308.01.T01">
    <property type="protein sequence ID" value="TuG1812G0100001308.01.T01"/>
    <property type="gene ID" value="TuG1812G0100001308.01"/>
</dbReference>
<reference evidence="2" key="3">
    <citation type="submission" date="2022-06" db="UniProtKB">
        <authorList>
            <consortium name="EnsemblPlants"/>
        </authorList>
    </citation>
    <scope>IDENTIFICATION</scope>
</reference>
<evidence type="ECO:0000313" key="3">
    <source>
        <dbReference type="Proteomes" id="UP000015106"/>
    </source>
</evidence>
<evidence type="ECO:0000256" key="1">
    <source>
        <dbReference type="SAM" id="MobiDB-lite"/>
    </source>
</evidence>
<dbReference type="AlphaFoldDB" id="A0A8R7NZ93"/>
<organism evidence="2 3">
    <name type="scientific">Triticum urartu</name>
    <name type="common">Red wild einkorn</name>
    <name type="synonym">Crithodium urartu</name>
    <dbReference type="NCBI Taxonomy" id="4572"/>
    <lineage>
        <taxon>Eukaryota</taxon>
        <taxon>Viridiplantae</taxon>
        <taxon>Streptophyta</taxon>
        <taxon>Embryophyta</taxon>
        <taxon>Tracheophyta</taxon>
        <taxon>Spermatophyta</taxon>
        <taxon>Magnoliopsida</taxon>
        <taxon>Liliopsida</taxon>
        <taxon>Poales</taxon>
        <taxon>Poaceae</taxon>
        <taxon>BOP clade</taxon>
        <taxon>Pooideae</taxon>
        <taxon>Triticodae</taxon>
        <taxon>Triticeae</taxon>
        <taxon>Triticinae</taxon>
        <taxon>Triticum</taxon>
    </lineage>
</organism>
<protein>
    <submittedName>
        <fullName evidence="2">Uncharacterized protein</fullName>
    </submittedName>
</protein>
<proteinExistence type="predicted"/>
<reference evidence="2" key="2">
    <citation type="submission" date="2018-03" db="EMBL/GenBank/DDBJ databases">
        <title>The Triticum urartu genome reveals the dynamic nature of wheat genome evolution.</title>
        <authorList>
            <person name="Ling H."/>
            <person name="Ma B."/>
            <person name="Shi X."/>
            <person name="Liu H."/>
            <person name="Dong L."/>
            <person name="Sun H."/>
            <person name="Cao Y."/>
            <person name="Gao Q."/>
            <person name="Zheng S."/>
            <person name="Li Y."/>
            <person name="Yu Y."/>
            <person name="Du H."/>
            <person name="Qi M."/>
            <person name="Li Y."/>
            <person name="Yu H."/>
            <person name="Cui Y."/>
            <person name="Wang N."/>
            <person name="Chen C."/>
            <person name="Wu H."/>
            <person name="Zhao Y."/>
            <person name="Zhang J."/>
            <person name="Li Y."/>
            <person name="Zhou W."/>
            <person name="Zhang B."/>
            <person name="Hu W."/>
            <person name="Eijk M."/>
            <person name="Tang J."/>
            <person name="Witsenboer H."/>
            <person name="Zhao S."/>
            <person name="Li Z."/>
            <person name="Zhang A."/>
            <person name="Wang D."/>
            <person name="Liang C."/>
        </authorList>
    </citation>
    <scope>NUCLEOTIDE SEQUENCE [LARGE SCALE GENOMIC DNA]</scope>
    <source>
        <strain evidence="2">cv. G1812</strain>
    </source>
</reference>
<sequence length="42" mass="4373">MGSDLRPGGAFRDVAPSAVGAPAPHRGRRRQGGCCYSLYKPG</sequence>
<dbReference type="EnsemblPlants" id="TuG1812G0100001308.01.T01">
    <property type="protein sequence ID" value="TuG1812G0100001308.01.T01"/>
    <property type="gene ID" value="TuG1812G0100001308.01"/>
</dbReference>